<dbReference type="SUPFAM" id="SSF103575">
    <property type="entry name" value="Plexin repeat"/>
    <property type="match status" value="1"/>
</dbReference>
<dbReference type="Gene3D" id="3.30.1680.10">
    <property type="entry name" value="ligand-binding face of the semaphorins, domain 2"/>
    <property type="match status" value="1"/>
</dbReference>
<dbReference type="GO" id="GO:0001755">
    <property type="term" value="P:neural crest cell migration"/>
    <property type="evidence" value="ECO:0007669"/>
    <property type="project" value="TreeGrafter"/>
</dbReference>
<feature type="chain" id="PRO_5035879448" description="Sema domain-containing protein" evidence="6">
    <location>
        <begin position="22"/>
        <end position="378"/>
    </location>
</feature>
<dbReference type="OrthoDB" id="9988752at2759"/>
<gene>
    <name evidence="8" type="ORF">JZ751_020454</name>
</gene>
<dbReference type="Gene3D" id="2.130.10.10">
    <property type="entry name" value="YVTN repeat-like/Quinoprotein amine dehydrogenase"/>
    <property type="match status" value="2"/>
</dbReference>
<keyword evidence="4" id="KW-0325">Glycoprotein</keyword>
<dbReference type="Proteomes" id="UP000824540">
    <property type="component" value="Unassembled WGS sequence"/>
</dbReference>
<evidence type="ECO:0000256" key="1">
    <source>
        <dbReference type="ARBA" id="ARBA00004370"/>
    </source>
</evidence>
<dbReference type="GO" id="GO:0005886">
    <property type="term" value="C:plasma membrane"/>
    <property type="evidence" value="ECO:0007669"/>
    <property type="project" value="TreeGrafter"/>
</dbReference>
<dbReference type="InterPro" id="IPR001627">
    <property type="entry name" value="Semap_dom"/>
</dbReference>
<dbReference type="GO" id="GO:0071526">
    <property type="term" value="P:semaphorin-plexin signaling pathway"/>
    <property type="evidence" value="ECO:0007669"/>
    <property type="project" value="TreeGrafter"/>
</dbReference>
<reference evidence="8" key="1">
    <citation type="thesis" date="2021" institute="BYU ScholarsArchive" country="Provo, UT, USA">
        <title>Applications of and Algorithms for Genome Assembly and Genomic Analyses with an Emphasis on Marine Teleosts.</title>
        <authorList>
            <person name="Pickett B.D."/>
        </authorList>
    </citation>
    <scope>NUCLEOTIDE SEQUENCE</scope>
    <source>
        <strain evidence="8">HI-2016</strain>
    </source>
</reference>
<organism evidence="8 9">
    <name type="scientific">Albula glossodonta</name>
    <name type="common">roundjaw bonefish</name>
    <dbReference type="NCBI Taxonomy" id="121402"/>
    <lineage>
        <taxon>Eukaryota</taxon>
        <taxon>Metazoa</taxon>
        <taxon>Chordata</taxon>
        <taxon>Craniata</taxon>
        <taxon>Vertebrata</taxon>
        <taxon>Euteleostomi</taxon>
        <taxon>Actinopterygii</taxon>
        <taxon>Neopterygii</taxon>
        <taxon>Teleostei</taxon>
        <taxon>Albuliformes</taxon>
        <taxon>Albulidae</taxon>
        <taxon>Albula</taxon>
    </lineage>
</organism>
<protein>
    <recommendedName>
        <fullName evidence="7">Sema domain-containing protein</fullName>
    </recommendedName>
</protein>
<dbReference type="GO" id="GO:0007411">
    <property type="term" value="P:axon guidance"/>
    <property type="evidence" value="ECO:0007669"/>
    <property type="project" value="TreeGrafter"/>
</dbReference>
<dbReference type="PROSITE" id="PS51004">
    <property type="entry name" value="SEMA"/>
    <property type="match status" value="1"/>
</dbReference>
<evidence type="ECO:0000256" key="5">
    <source>
        <dbReference type="PROSITE-ProRule" id="PRU00352"/>
    </source>
</evidence>
<keyword evidence="2" id="KW-0472">Membrane</keyword>
<dbReference type="PANTHER" id="PTHR11036:SF144">
    <property type="entry name" value="SEMAPHORIN-7A-LIKE"/>
    <property type="match status" value="1"/>
</dbReference>
<dbReference type="InterPro" id="IPR027231">
    <property type="entry name" value="Semaphorin"/>
</dbReference>
<dbReference type="EMBL" id="JAFBMS010000005">
    <property type="protein sequence ID" value="KAG9352041.1"/>
    <property type="molecule type" value="Genomic_DNA"/>
</dbReference>
<feature type="signal peptide" evidence="6">
    <location>
        <begin position="1"/>
        <end position="21"/>
    </location>
</feature>
<keyword evidence="6" id="KW-0732">Signal</keyword>
<dbReference type="InterPro" id="IPR002165">
    <property type="entry name" value="Plexin_repeat"/>
</dbReference>
<evidence type="ECO:0000256" key="3">
    <source>
        <dbReference type="ARBA" id="ARBA00023157"/>
    </source>
</evidence>
<accession>A0A8T2PL62</accession>
<dbReference type="GO" id="GO:0030335">
    <property type="term" value="P:positive regulation of cell migration"/>
    <property type="evidence" value="ECO:0007669"/>
    <property type="project" value="TreeGrafter"/>
</dbReference>
<comment type="caution">
    <text evidence="8">The sequence shown here is derived from an EMBL/GenBank/DDBJ whole genome shotgun (WGS) entry which is preliminary data.</text>
</comment>
<evidence type="ECO:0000256" key="6">
    <source>
        <dbReference type="SAM" id="SignalP"/>
    </source>
</evidence>
<dbReference type="Pfam" id="PF01403">
    <property type="entry name" value="Sema"/>
    <property type="match status" value="1"/>
</dbReference>
<evidence type="ECO:0000259" key="7">
    <source>
        <dbReference type="PROSITE" id="PS51004"/>
    </source>
</evidence>
<dbReference type="Pfam" id="PF01437">
    <property type="entry name" value="PSI"/>
    <property type="match status" value="1"/>
</dbReference>
<dbReference type="InterPro" id="IPR036352">
    <property type="entry name" value="Semap_dom_sf"/>
</dbReference>
<comment type="caution">
    <text evidence="5">Lacks conserved residue(s) required for the propagation of feature annotation.</text>
</comment>
<dbReference type="SMART" id="SM00630">
    <property type="entry name" value="Sema"/>
    <property type="match status" value="1"/>
</dbReference>
<evidence type="ECO:0000256" key="4">
    <source>
        <dbReference type="ARBA" id="ARBA00023180"/>
    </source>
</evidence>
<sequence length="378" mass="42558">MYLSFWIAFLIIDTFSSFADGSLDGPRVTLRDKDVPVQRYSLPMSNGWTELLLGSGNRTLYVGGHGKIWAINFEKVNRLEEVNFFERVKTEPKSAATGLNMKCMENLPGTGIAPFNMTEQAPSLSIEDKQDRVYTFLVQKETDPHPEASPLTSWVSQICTADIGGPKAILQGKWTSRLNARLACGERDQGQLFDQLLDVVVLKDENWRDSRCVSDSTKLPNDVLKHMMDYPDMENWVWPIDGSGPLMVSHSHYRRIQVDSVMGSRRSHKKFNVLLLSLKSGGLHKVVELDGKSFIIAEMQLFSSGTRIQNMLLQPSTKRLYVSSGREVVEVDLRACLRYGPRCEDCVLAQDPYCSWNGTHCSAVSASREHGDVFRKQG</sequence>
<dbReference type="InterPro" id="IPR015943">
    <property type="entry name" value="WD40/YVTN_repeat-like_dom_sf"/>
</dbReference>
<evidence type="ECO:0000313" key="8">
    <source>
        <dbReference type="EMBL" id="KAG9352041.1"/>
    </source>
</evidence>
<dbReference type="GO" id="GO:0045499">
    <property type="term" value="F:chemorepellent activity"/>
    <property type="evidence" value="ECO:0007669"/>
    <property type="project" value="TreeGrafter"/>
</dbReference>
<evidence type="ECO:0000256" key="2">
    <source>
        <dbReference type="ARBA" id="ARBA00023136"/>
    </source>
</evidence>
<comment type="subcellular location">
    <subcellularLocation>
        <location evidence="1">Membrane</location>
    </subcellularLocation>
</comment>
<dbReference type="GO" id="GO:0030215">
    <property type="term" value="F:semaphorin receptor binding"/>
    <property type="evidence" value="ECO:0007669"/>
    <property type="project" value="InterPro"/>
</dbReference>
<dbReference type="PANTHER" id="PTHR11036">
    <property type="entry name" value="SEMAPHORIN"/>
    <property type="match status" value="1"/>
</dbReference>
<feature type="domain" description="Sema" evidence="7">
    <location>
        <begin position="1"/>
        <end position="333"/>
    </location>
</feature>
<keyword evidence="9" id="KW-1185">Reference proteome</keyword>
<proteinExistence type="predicted"/>
<dbReference type="AlphaFoldDB" id="A0A8T2PL62"/>
<keyword evidence="3" id="KW-1015">Disulfide bond</keyword>
<name>A0A8T2PL62_9TELE</name>
<dbReference type="SUPFAM" id="SSF101912">
    <property type="entry name" value="Sema domain"/>
    <property type="match status" value="1"/>
</dbReference>
<evidence type="ECO:0000313" key="9">
    <source>
        <dbReference type="Proteomes" id="UP000824540"/>
    </source>
</evidence>